<proteinExistence type="predicted"/>
<reference evidence="2" key="1">
    <citation type="journal article" date="2023" name="G3 (Bethesda)">
        <title>Whole genome assemblies of Zophobas morio and Tenebrio molitor.</title>
        <authorList>
            <person name="Kaur S."/>
            <person name="Stinson S.A."/>
            <person name="diCenzo G.C."/>
        </authorList>
    </citation>
    <scope>NUCLEOTIDE SEQUENCE</scope>
    <source>
        <strain evidence="2">QUZm001</strain>
    </source>
</reference>
<feature type="region of interest" description="Disordered" evidence="1">
    <location>
        <begin position="29"/>
        <end position="81"/>
    </location>
</feature>
<keyword evidence="3" id="KW-1185">Reference proteome</keyword>
<protein>
    <submittedName>
        <fullName evidence="2">Uncharacterized protein</fullName>
    </submittedName>
</protein>
<name>A0AA38HRF8_9CUCU</name>
<dbReference type="AlphaFoldDB" id="A0AA38HRF8"/>
<feature type="compositionally biased region" description="Basic residues" evidence="1">
    <location>
        <begin position="62"/>
        <end position="74"/>
    </location>
</feature>
<evidence type="ECO:0000256" key="1">
    <source>
        <dbReference type="SAM" id="MobiDB-lite"/>
    </source>
</evidence>
<dbReference type="EMBL" id="JALNTZ010000008">
    <property type="protein sequence ID" value="KAJ3642640.1"/>
    <property type="molecule type" value="Genomic_DNA"/>
</dbReference>
<accession>A0AA38HRF8</accession>
<organism evidence="2 3">
    <name type="scientific">Zophobas morio</name>
    <dbReference type="NCBI Taxonomy" id="2755281"/>
    <lineage>
        <taxon>Eukaryota</taxon>
        <taxon>Metazoa</taxon>
        <taxon>Ecdysozoa</taxon>
        <taxon>Arthropoda</taxon>
        <taxon>Hexapoda</taxon>
        <taxon>Insecta</taxon>
        <taxon>Pterygota</taxon>
        <taxon>Neoptera</taxon>
        <taxon>Endopterygota</taxon>
        <taxon>Coleoptera</taxon>
        <taxon>Polyphaga</taxon>
        <taxon>Cucujiformia</taxon>
        <taxon>Tenebrionidae</taxon>
        <taxon>Zophobas</taxon>
    </lineage>
</organism>
<gene>
    <name evidence="2" type="ORF">Zmor_025403</name>
</gene>
<dbReference type="Proteomes" id="UP001168821">
    <property type="component" value="Unassembled WGS sequence"/>
</dbReference>
<comment type="caution">
    <text evidence="2">The sequence shown here is derived from an EMBL/GenBank/DDBJ whole genome shotgun (WGS) entry which is preliminary data.</text>
</comment>
<evidence type="ECO:0000313" key="2">
    <source>
        <dbReference type="EMBL" id="KAJ3642640.1"/>
    </source>
</evidence>
<evidence type="ECO:0000313" key="3">
    <source>
        <dbReference type="Proteomes" id="UP001168821"/>
    </source>
</evidence>
<sequence length="81" mass="8954">MQSGSSPQTVYRNPAAVCTASGVLTGKDCLAPSSLPSRVQGRTKEARPPPPPRRMHAPIGAARKRNRKSQRRNWHLTDDFF</sequence>